<accession>A0ABT6EZW9</accession>
<dbReference type="EMBL" id="JAKKUT010000002">
    <property type="protein sequence ID" value="MDG2991149.1"/>
    <property type="molecule type" value="Genomic_DNA"/>
</dbReference>
<dbReference type="PANTHER" id="PTHR33359:SF1">
    <property type="entry name" value="MOLYBDOPTERIN SYNTHASE SULFUR CARRIER SUBUNIT"/>
    <property type="match status" value="1"/>
</dbReference>
<dbReference type="SUPFAM" id="SSF54285">
    <property type="entry name" value="MoaD/ThiS"/>
    <property type="match status" value="1"/>
</dbReference>
<dbReference type="InterPro" id="IPR016155">
    <property type="entry name" value="Mopterin_synth/thiamin_S_b"/>
</dbReference>
<evidence type="ECO:0000313" key="5">
    <source>
        <dbReference type="Proteomes" id="UP001154265"/>
    </source>
</evidence>
<sequence length="87" mass="9955">MSNSNTFPKTITVQYFAALQEQAGITTENLTLELTSYRELYRYLAEKYQFHLLEHQIKVAVNDEFADLDSVIQDQDRVVFIPPVAGG</sequence>
<dbReference type="NCBIfam" id="TIGR01682">
    <property type="entry name" value="moaD"/>
    <property type="match status" value="1"/>
</dbReference>
<evidence type="ECO:0000256" key="1">
    <source>
        <dbReference type="ARBA" id="ARBA00022741"/>
    </source>
</evidence>
<proteinExistence type="inferred from homology"/>
<dbReference type="RefSeq" id="WP_277867030.1">
    <property type="nucleotide sequence ID" value="NZ_JAKKUT010000002.1"/>
</dbReference>
<protein>
    <recommendedName>
        <fullName evidence="3">Molybdopterin synthase sulfur carrier subunit</fullName>
    </recommendedName>
</protein>
<keyword evidence="1" id="KW-0547">Nucleotide-binding</keyword>
<comment type="caution">
    <text evidence="4">The sequence shown here is derived from an EMBL/GenBank/DDBJ whole genome shotgun (WGS) entry which is preliminary data.</text>
</comment>
<evidence type="ECO:0000313" key="4">
    <source>
        <dbReference type="EMBL" id="MDG2991149.1"/>
    </source>
</evidence>
<dbReference type="Gene3D" id="3.10.20.30">
    <property type="match status" value="1"/>
</dbReference>
<comment type="similarity">
    <text evidence="2">Belongs to the MoaD family.</text>
</comment>
<keyword evidence="5" id="KW-1185">Reference proteome</keyword>
<dbReference type="Proteomes" id="UP001154265">
    <property type="component" value="Unassembled WGS sequence"/>
</dbReference>
<organism evidence="4 5">
    <name type="scientific">Candidatus Synechococcus calcipolaris G9</name>
    <dbReference type="NCBI Taxonomy" id="1497997"/>
    <lineage>
        <taxon>Bacteria</taxon>
        <taxon>Bacillati</taxon>
        <taxon>Cyanobacteriota</taxon>
        <taxon>Cyanophyceae</taxon>
        <taxon>Synechococcales</taxon>
        <taxon>Synechococcaceae</taxon>
        <taxon>Synechococcus</taxon>
    </lineage>
</organism>
<reference evidence="4" key="2">
    <citation type="submission" date="2022-01" db="EMBL/GenBank/DDBJ databases">
        <authorList>
            <person name="Zivanovic Y."/>
            <person name="Moreira D."/>
            <person name="Lopez-Garcia P."/>
        </authorList>
    </citation>
    <scope>NUCLEOTIDE SEQUENCE</scope>
    <source>
        <strain evidence="4">G9</strain>
    </source>
</reference>
<evidence type="ECO:0000256" key="2">
    <source>
        <dbReference type="ARBA" id="ARBA00024200"/>
    </source>
</evidence>
<dbReference type="InterPro" id="IPR012675">
    <property type="entry name" value="Beta-grasp_dom_sf"/>
</dbReference>
<dbReference type="Pfam" id="PF02597">
    <property type="entry name" value="ThiS"/>
    <property type="match status" value="1"/>
</dbReference>
<gene>
    <name evidence="4" type="primary">moaD</name>
    <name evidence="4" type="ORF">L3556_09445</name>
</gene>
<evidence type="ECO:0000256" key="3">
    <source>
        <dbReference type="ARBA" id="ARBA00024247"/>
    </source>
</evidence>
<name>A0ABT6EZW9_9SYNE</name>
<dbReference type="PANTHER" id="PTHR33359">
    <property type="entry name" value="MOLYBDOPTERIN SYNTHASE SULFUR CARRIER SUBUNIT"/>
    <property type="match status" value="1"/>
</dbReference>
<reference evidence="4" key="1">
    <citation type="journal article" date="2022" name="Genome Biol. Evol.">
        <title>A New Gene Family Diagnostic for Intracellular Biomineralization of Amorphous Ca Carbonates by Cyanobacteria.</title>
        <authorList>
            <person name="Benzerara K."/>
            <person name="Duprat E."/>
            <person name="Bitard-Feildel T."/>
            <person name="Caumes G."/>
            <person name="Cassier-Chauvat C."/>
            <person name="Chauvat F."/>
            <person name="Dezi M."/>
            <person name="Diop S.I."/>
            <person name="Gaschignard G."/>
            <person name="Gorgen S."/>
            <person name="Gugger M."/>
            <person name="Lopez-Garcia P."/>
            <person name="Millet M."/>
            <person name="Skouri-Panet F."/>
            <person name="Moreira D."/>
            <person name="Callebaut I."/>
        </authorList>
    </citation>
    <scope>NUCLEOTIDE SEQUENCE</scope>
    <source>
        <strain evidence="4">G9</strain>
    </source>
</reference>
<dbReference type="InterPro" id="IPR044672">
    <property type="entry name" value="MOCS2A"/>
</dbReference>
<dbReference type="CDD" id="cd00754">
    <property type="entry name" value="Ubl_MoaD"/>
    <property type="match status" value="1"/>
</dbReference>
<dbReference type="InterPro" id="IPR003749">
    <property type="entry name" value="ThiS/MoaD-like"/>
</dbReference>